<evidence type="ECO:0000256" key="1">
    <source>
        <dbReference type="ARBA" id="ARBA00001946"/>
    </source>
</evidence>
<dbReference type="SUPFAM" id="SSF81301">
    <property type="entry name" value="Nucleotidyltransferase"/>
    <property type="match status" value="1"/>
</dbReference>
<dbReference type="PANTHER" id="PTHR33571">
    <property type="entry name" value="SSL8005 PROTEIN"/>
    <property type="match status" value="1"/>
</dbReference>
<evidence type="ECO:0000256" key="2">
    <source>
        <dbReference type="ARBA" id="ARBA00022649"/>
    </source>
</evidence>
<evidence type="ECO:0000256" key="5">
    <source>
        <dbReference type="ARBA" id="ARBA00022723"/>
    </source>
</evidence>
<comment type="cofactor">
    <cofactor evidence="1">
        <name>Mg(2+)</name>
        <dbReference type="ChEBI" id="CHEBI:18420"/>
    </cofactor>
</comment>
<dbReference type="Pfam" id="PF01909">
    <property type="entry name" value="NTP_transf_2"/>
    <property type="match status" value="1"/>
</dbReference>
<gene>
    <name evidence="11" type="ORF">PQR08_08960</name>
</gene>
<name>A0ABW9CK94_9BURK</name>
<keyword evidence="12" id="KW-1185">Reference proteome</keyword>
<dbReference type="InterPro" id="IPR052038">
    <property type="entry name" value="Type-VII_TA_antitoxin"/>
</dbReference>
<comment type="similarity">
    <text evidence="9">Belongs to the MntA antitoxin family.</text>
</comment>
<keyword evidence="2" id="KW-1277">Toxin-antitoxin system</keyword>
<reference evidence="11 12" key="1">
    <citation type="journal article" date="2024" name="Chem. Sci.">
        <title>Discovery of megapolipeptins by genome mining of a Burkholderiales bacteria collection.</title>
        <authorList>
            <person name="Paulo B.S."/>
            <person name="Recchia M.J.J."/>
            <person name="Lee S."/>
            <person name="Fergusson C.H."/>
            <person name="Romanowski S.B."/>
            <person name="Hernandez A."/>
            <person name="Krull N."/>
            <person name="Liu D.Y."/>
            <person name="Cavanagh H."/>
            <person name="Bos A."/>
            <person name="Gray C.A."/>
            <person name="Murphy B.T."/>
            <person name="Linington R.G."/>
            <person name="Eustaquio A.S."/>
        </authorList>
    </citation>
    <scope>NUCLEOTIDE SEQUENCE [LARGE SCALE GENOMIC DNA]</scope>
    <source>
        <strain evidence="11 12">RL17-374-BIF-D</strain>
    </source>
</reference>
<keyword evidence="8" id="KW-0460">Magnesium</keyword>
<keyword evidence="5" id="KW-0479">Metal-binding</keyword>
<evidence type="ECO:0000256" key="7">
    <source>
        <dbReference type="ARBA" id="ARBA00022840"/>
    </source>
</evidence>
<protein>
    <submittedName>
        <fullName evidence="11">Nucleotidyltransferase family protein</fullName>
    </submittedName>
</protein>
<comment type="caution">
    <text evidence="11">The sequence shown here is derived from an EMBL/GenBank/DDBJ whole genome shotgun (WGS) entry which is preliminary data.</text>
</comment>
<evidence type="ECO:0000256" key="6">
    <source>
        <dbReference type="ARBA" id="ARBA00022741"/>
    </source>
</evidence>
<evidence type="ECO:0000256" key="9">
    <source>
        <dbReference type="ARBA" id="ARBA00038276"/>
    </source>
</evidence>
<dbReference type="EMBL" id="JAQQDB010000006">
    <property type="protein sequence ID" value="MFM0517545.1"/>
    <property type="molecule type" value="Genomic_DNA"/>
</dbReference>
<evidence type="ECO:0000256" key="3">
    <source>
        <dbReference type="ARBA" id="ARBA00022679"/>
    </source>
</evidence>
<feature type="domain" description="Polymerase nucleotidyl transferase" evidence="10">
    <location>
        <begin position="14"/>
        <end position="88"/>
    </location>
</feature>
<sequence length="96" mass="10612">MKPSVALEAHRDEIRRIIEAHRAKNARIFGSVARGEDTEESDLDLLIDPTPKTSLLDIGAIRHELRELLGVKVDVLTPRSLPDRTRDAIIAGAIPV</sequence>
<dbReference type="InterPro" id="IPR043519">
    <property type="entry name" value="NT_sf"/>
</dbReference>
<keyword evidence="4" id="KW-0548">Nucleotidyltransferase</keyword>
<accession>A0ABW9CK94</accession>
<dbReference type="Proteomes" id="UP001629462">
    <property type="component" value="Unassembled WGS sequence"/>
</dbReference>
<dbReference type="InterPro" id="IPR002934">
    <property type="entry name" value="Polymerase_NTP_transf_dom"/>
</dbReference>
<evidence type="ECO:0000256" key="4">
    <source>
        <dbReference type="ARBA" id="ARBA00022695"/>
    </source>
</evidence>
<keyword evidence="7" id="KW-0067">ATP-binding</keyword>
<keyword evidence="3" id="KW-0808">Transferase</keyword>
<dbReference type="RefSeq" id="WP_250486044.1">
    <property type="nucleotide sequence ID" value="NZ_JAQQDB010000006.1"/>
</dbReference>
<keyword evidence="6" id="KW-0547">Nucleotide-binding</keyword>
<proteinExistence type="inferred from homology"/>
<dbReference type="CDD" id="cd05403">
    <property type="entry name" value="NT_KNTase_like"/>
    <property type="match status" value="1"/>
</dbReference>
<organism evidence="11 12">
    <name type="scientific">Caballeronia jiangsuensis</name>
    <dbReference type="NCBI Taxonomy" id="1458357"/>
    <lineage>
        <taxon>Bacteria</taxon>
        <taxon>Pseudomonadati</taxon>
        <taxon>Pseudomonadota</taxon>
        <taxon>Betaproteobacteria</taxon>
        <taxon>Burkholderiales</taxon>
        <taxon>Burkholderiaceae</taxon>
        <taxon>Caballeronia</taxon>
    </lineage>
</organism>
<dbReference type="PANTHER" id="PTHR33571:SF12">
    <property type="entry name" value="BSL3053 PROTEIN"/>
    <property type="match status" value="1"/>
</dbReference>
<evidence type="ECO:0000256" key="8">
    <source>
        <dbReference type="ARBA" id="ARBA00022842"/>
    </source>
</evidence>
<evidence type="ECO:0000313" key="12">
    <source>
        <dbReference type="Proteomes" id="UP001629462"/>
    </source>
</evidence>
<evidence type="ECO:0000259" key="10">
    <source>
        <dbReference type="Pfam" id="PF01909"/>
    </source>
</evidence>
<evidence type="ECO:0000313" key="11">
    <source>
        <dbReference type="EMBL" id="MFM0517545.1"/>
    </source>
</evidence>
<dbReference type="Gene3D" id="3.30.460.10">
    <property type="entry name" value="Beta Polymerase, domain 2"/>
    <property type="match status" value="1"/>
</dbReference>